<feature type="compositionally biased region" description="Low complexity" evidence="3">
    <location>
        <begin position="130"/>
        <end position="153"/>
    </location>
</feature>
<reference evidence="6 7" key="1">
    <citation type="submission" date="2023-12" db="EMBL/GenBank/DDBJ databases">
        <title>Blastococcus brunescens sp. nov., an actonobacterium isolated from sandstone collected in sahara desert.</title>
        <authorList>
            <person name="Gtari M."/>
            <person name="Ghodhbane F."/>
        </authorList>
    </citation>
    <scope>NUCLEOTIDE SEQUENCE [LARGE SCALE GENOMIC DNA]</scope>
    <source>
        <strain evidence="6 7">BMG 8361</strain>
    </source>
</reference>
<feature type="domain" description="MmgE/PrpD N-terminal" evidence="5">
    <location>
        <begin position="183"/>
        <end position="419"/>
    </location>
</feature>
<evidence type="ECO:0000313" key="7">
    <source>
        <dbReference type="Proteomes" id="UP001324287"/>
    </source>
</evidence>
<dbReference type="InterPro" id="IPR045336">
    <property type="entry name" value="MmgE_PrpD_N"/>
</dbReference>
<dbReference type="PANTHER" id="PTHR16943">
    <property type="entry name" value="2-METHYLCITRATE DEHYDRATASE-RELATED"/>
    <property type="match status" value="1"/>
</dbReference>
<dbReference type="InterPro" id="IPR029069">
    <property type="entry name" value="HotDog_dom_sf"/>
</dbReference>
<dbReference type="Proteomes" id="UP001324287">
    <property type="component" value="Chromosome"/>
</dbReference>
<name>A0ABZ1B135_9ACTN</name>
<keyword evidence="7" id="KW-1185">Reference proteome</keyword>
<dbReference type="SUPFAM" id="SSF103378">
    <property type="entry name" value="2-methylcitrate dehydratase PrpD"/>
    <property type="match status" value="1"/>
</dbReference>
<feature type="domain" description="MaoC-like" evidence="4">
    <location>
        <begin position="19"/>
        <end position="119"/>
    </location>
</feature>
<feature type="region of interest" description="Disordered" evidence="3">
    <location>
        <begin position="120"/>
        <end position="174"/>
    </location>
</feature>
<gene>
    <name evidence="6" type="ORF">U6N30_28650</name>
</gene>
<dbReference type="Gene3D" id="1.10.4100.10">
    <property type="entry name" value="2-methylcitrate dehydratase PrpD"/>
    <property type="match status" value="1"/>
</dbReference>
<dbReference type="InterPro" id="IPR042183">
    <property type="entry name" value="MmgE/PrpD_sf_1"/>
</dbReference>
<dbReference type="RefSeq" id="WP_324274938.1">
    <property type="nucleotide sequence ID" value="NZ_CP141261.1"/>
</dbReference>
<evidence type="ECO:0000256" key="1">
    <source>
        <dbReference type="ARBA" id="ARBA00005254"/>
    </source>
</evidence>
<dbReference type="EMBL" id="CP141261">
    <property type="protein sequence ID" value="WRL63603.1"/>
    <property type="molecule type" value="Genomic_DNA"/>
</dbReference>
<dbReference type="InterPro" id="IPR036148">
    <property type="entry name" value="MmgE/PrpD_sf"/>
</dbReference>
<dbReference type="Gene3D" id="3.10.129.10">
    <property type="entry name" value="Hotdog Thioesterase"/>
    <property type="match status" value="1"/>
</dbReference>
<protein>
    <submittedName>
        <fullName evidence="6">MmgE/PrpD family protein</fullName>
    </submittedName>
</protein>
<dbReference type="InterPro" id="IPR002539">
    <property type="entry name" value="MaoC-like_dom"/>
</dbReference>
<dbReference type="Pfam" id="PF01575">
    <property type="entry name" value="MaoC_dehydratas"/>
    <property type="match status" value="1"/>
</dbReference>
<dbReference type="SUPFAM" id="SSF54637">
    <property type="entry name" value="Thioesterase/thiol ester dehydrase-isomerase"/>
    <property type="match status" value="1"/>
</dbReference>
<dbReference type="InterPro" id="IPR005656">
    <property type="entry name" value="MmgE_PrpD"/>
</dbReference>
<comment type="similarity">
    <text evidence="1">Belongs to the enoyl-CoA hydratase/isomerase family.</text>
</comment>
<sequence>MGTVKPGWNGRFLEDYEVGDIYECSYGRTITEADNIQFTLLTNNSNQIHFNREYGAQTEWKNTLVNSALTLSVVAGMSVADVSYNGFALGWDEIKLPNPVFPGDTLYSASEVLEVRESRSRPGQGWSRCAPSVASRTESSSSSTSAPSWSGSAMQRRRRTPCRSPRSAGDPLTGVMTSTLGGLADYVVGADLERDTVLRPAARAVVDTVCSALAGRTEATTLAAGTLAAEALGVEGAPVARAWATGTETMVGEAAFVNGVAGHALDLDDVSMSMWGHPSTLLVPVVLALGEAQGRSLGDALTAYAVGLHVDVALAAGFDLVQHYAKGWHASVTVGSVGAVAAGARLMRLSREQTGHALGMAVSMASGTRQNFGTMTKPMHIGLAAENAVRACRLAALGVDSSEQALDGPMGFFALYGDSEPQPARVGATLARPEEESLRSLNVKRFPAATRRTGRSTPLWSSATEWAPCERTRSWRWWSTSTPGATTP</sequence>
<evidence type="ECO:0000313" key="6">
    <source>
        <dbReference type="EMBL" id="WRL63603.1"/>
    </source>
</evidence>
<dbReference type="CDD" id="cd03451">
    <property type="entry name" value="FkbR2"/>
    <property type="match status" value="1"/>
</dbReference>
<dbReference type="PANTHER" id="PTHR16943:SF8">
    <property type="entry name" value="2-METHYLCITRATE DEHYDRATASE"/>
    <property type="match status" value="1"/>
</dbReference>
<accession>A0ABZ1B135</accession>
<proteinExistence type="inferred from homology"/>
<comment type="similarity">
    <text evidence="2">Belongs to the PrpD family.</text>
</comment>
<dbReference type="Pfam" id="PF03972">
    <property type="entry name" value="MmgE_PrpD_N"/>
    <property type="match status" value="1"/>
</dbReference>
<evidence type="ECO:0000256" key="3">
    <source>
        <dbReference type="SAM" id="MobiDB-lite"/>
    </source>
</evidence>
<evidence type="ECO:0000259" key="5">
    <source>
        <dbReference type="Pfam" id="PF03972"/>
    </source>
</evidence>
<organism evidence="6 7">
    <name type="scientific">Blastococcus brunescens</name>
    <dbReference type="NCBI Taxonomy" id="1564165"/>
    <lineage>
        <taxon>Bacteria</taxon>
        <taxon>Bacillati</taxon>
        <taxon>Actinomycetota</taxon>
        <taxon>Actinomycetes</taxon>
        <taxon>Geodermatophilales</taxon>
        <taxon>Geodermatophilaceae</taxon>
        <taxon>Blastococcus</taxon>
    </lineage>
</organism>
<evidence type="ECO:0000256" key="2">
    <source>
        <dbReference type="ARBA" id="ARBA00006174"/>
    </source>
</evidence>
<evidence type="ECO:0000259" key="4">
    <source>
        <dbReference type="Pfam" id="PF01575"/>
    </source>
</evidence>